<dbReference type="Pfam" id="PF05048">
    <property type="entry name" value="NosD"/>
    <property type="match status" value="1"/>
</dbReference>
<feature type="domain" description="Periplasmic copper-binding protein NosD beta helix" evidence="1">
    <location>
        <begin position="36"/>
        <end position="94"/>
    </location>
</feature>
<sequence length="109" mass="12212">MYLLLSYFTSLGSFTILAKCPEGLDHYRVQVHTILNTLSENTITHNESRGIIMINAKDNIIKDNTITNNKTLDMVDHSQNKLCTNKVNNWANNSIGGIETAMPACLKDQ</sequence>
<organism evidence="2 3">
    <name type="scientific">Microbulbifer epialgicus</name>
    <dbReference type="NCBI Taxonomy" id="393907"/>
    <lineage>
        <taxon>Bacteria</taxon>
        <taxon>Pseudomonadati</taxon>
        <taxon>Pseudomonadota</taxon>
        <taxon>Gammaproteobacteria</taxon>
        <taxon>Cellvibrionales</taxon>
        <taxon>Microbulbiferaceae</taxon>
        <taxon>Microbulbifer</taxon>
    </lineage>
</organism>
<dbReference type="Proteomes" id="UP001569428">
    <property type="component" value="Unassembled WGS sequence"/>
</dbReference>
<dbReference type="InterPro" id="IPR012334">
    <property type="entry name" value="Pectin_lyas_fold"/>
</dbReference>
<evidence type="ECO:0000259" key="1">
    <source>
        <dbReference type="Pfam" id="PF05048"/>
    </source>
</evidence>
<evidence type="ECO:0000313" key="2">
    <source>
        <dbReference type="EMBL" id="MFA0813448.1"/>
    </source>
</evidence>
<dbReference type="RefSeq" id="WP_371841256.1">
    <property type="nucleotide sequence ID" value="NZ_JBGMEK010000095.1"/>
</dbReference>
<dbReference type="Gene3D" id="2.160.20.10">
    <property type="entry name" value="Single-stranded right-handed beta-helix, Pectin lyase-like"/>
    <property type="match status" value="1"/>
</dbReference>
<dbReference type="EMBL" id="JBGMEK010000095">
    <property type="protein sequence ID" value="MFA0813448.1"/>
    <property type="molecule type" value="Genomic_DNA"/>
</dbReference>
<dbReference type="SUPFAM" id="SSF51126">
    <property type="entry name" value="Pectin lyase-like"/>
    <property type="match status" value="1"/>
</dbReference>
<dbReference type="InterPro" id="IPR011050">
    <property type="entry name" value="Pectin_lyase_fold/virulence"/>
</dbReference>
<evidence type="ECO:0000313" key="3">
    <source>
        <dbReference type="Proteomes" id="UP001569428"/>
    </source>
</evidence>
<reference evidence="2 3" key="1">
    <citation type="submission" date="2024-08" db="EMBL/GenBank/DDBJ databases">
        <authorList>
            <person name="Ishaq N."/>
        </authorList>
    </citation>
    <scope>NUCLEOTIDE SEQUENCE [LARGE SCALE GENOMIC DNA]</scope>
    <source>
        <strain evidence="2 3">DSM 18651</strain>
    </source>
</reference>
<protein>
    <submittedName>
        <fullName evidence="2">Right-handed parallel beta-helix repeat-containing protein</fullName>
    </submittedName>
</protein>
<proteinExistence type="predicted"/>
<comment type="caution">
    <text evidence="2">The sequence shown here is derived from an EMBL/GenBank/DDBJ whole genome shotgun (WGS) entry which is preliminary data.</text>
</comment>
<dbReference type="NCBIfam" id="TIGR03804">
    <property type="entry name" value="para_beta_helix"/>
    <property type="match status" value="1"/>
</dbReference>
<gene>
    <name evidence="2" type="ORF">ACCI49_21365</name>
</gene>
<accession>A0ABV4P6B2</accession>
<dbReference type="InterPro" id="IPR007742">
    <property type="entry name" value="NosD_dom"/>
</dbReference>
<keyword evidence="3" id="KW-1185">Reference proteome</keyword>
<name>A0ABV4P6B2_9GAMM</name>
<dbReference type="InterPro" id="IPR022441">
    <property type="entry name" value="Para_beta_helix_rpt-2"/>
</dbReference>